<accession>A0A078I8Y1</accession>
<keyword evidence="2" id="KW-1185">Reference proteome</keyword>
<dbReference type="Proteomes" id="UP000028999">
    <property type="component" value="Unassembled WGS sequence"/>
</dbReference>
<protein>
    <submittedName>
        <fullName evidence="1">BnaC01g30290D protein</fullName>
    </submittedName>
</protein>
<dbReference type="EMBL" id="LK032662">
    <property type="protein sequence ID" value="CDY46341.1"/>
    <property type="molecule type" value="Genomic_DNA"/>
</dbReference>
<sequence length="32" mass="3466">MGFGFNKRPVMIMEMHVNISGPTKVDVGGNDS</sequence>
<gene>
    <name evidence="1" type="primary">BnaC01g30290D</name>
    <name evidence="1" type="ORF">GSBRNA2T00083757001</name>
</gene>
<dbReference type="AlphaFoldDB" id="A0A078I8Y1"/>
<evidence type="ECO:0000313" key="1">
    <source>
        <dbReference type="EMBL" id="CDY46341.1"/>
    </source>
</evidence>
<dbReference type="PaxDb" id="3708-A0A078I8Y1"/>
<dbReference type="Gramene" id="CDY46341">
    <property type="protein sequence ID" value="CDY46341"/>
    <property type="gene ID" value="GSBRNA2T00083757001"/>
</dbReference>
<proteinExistence type="predicted"/>
<reference evidence="1 2" key="1">
    <citation type="journal article" date="2014" name="Science">
        <title>Plant genetics. Early allopolyploid evolution in the post-Neolithic Brassica napus oilseed genome.</title>
        <authorList>
            <person name="Chalhoub B."/>
            <person name="Denoeud F."/>
            <person name="Liu S."/>
            <person name="Parkin I.A."/>
            <person name="Tang H."/>
            <person name="Wang X."/>
            <person name="Chiquet J."/>
            <person name="Belcram H."/>
            <person name="Tong C."/>
            <person name="Samans B."/>
            <person name="Correa M."/>
            <person name="Da Silva C."/>
            <person name="Just J."/>
            <person name="Falentin C."/>
            <person name="Koh C.S."/>
            <person name="Le Clainche I."/>
            <person name="Bernard M."/>
            <person name="Bento P."/>
            <person name="Noel B."/>
            <person name="Labadie K."/>
            <person name="Alberti A."/>
            <person name="Charles M."/>
            <person name="Arnaud D."/>
            <person name="Guo H."/>
            <person name="Daviaud C."/>
            <person name="Alamery S."/>
            <person name="Jabbari K."/>
            <person name="Zhao M."/>
            <person name="Edger P.P."/>
            <person name="Chelaifa H."/>
            <person name="Tack D."/>
            <person name="Lassalle G."/>
            <person name="Mestiri I."/>
            <person name="Schnel N."/>
            <person name="Le Paslier M.C."/>
            <person name="Fan G."/>
            <person name="Renault V."/>
            <person name="Bayer P.E."/>
            <person name="Golicz A.A."/>
            <person name="Manoli S."/>
            <person name="Lee T.H."/>
            <person name="Thi V.H."/>
            <person name="Chalabi S."/>
            <person name="Hu Q."/>
            <person name="Fan C."/>
            <person name="Tollenaere R."/>
            <person name="Lu Y."/>
            <person name="Battail C."/>
            <person name="Shen J."/>
            <person name="Sidebottom C.H."/>
            <person name="Wang X."/>
            <person name="Canaguier A."/>
            <person name="Chauveau A."/>
            <person name="Berard A."/>
            <person name="Deniot G."/>
            <person name="Guan M."/>
            <person name="Liu Z."/>
            <person name="Sun F."/>
            <person name="Lim Y.P."/>
            <person name="Lyons E."/>
            <person name="Town C.D."/>
            <person name="Bancroft I."/>
            <person name="Wang X."/>
            <person name="Meng J."/>
            <person name="Ma J."/>
            <person name="Pires J.C."/>
            <person name="King G.J."/>
            <person name="Brunel D."/>
            <person name="Delourme R."/>
            <person name="Renard M."/>
            <person name="Aury J.M."/>
            <person name="Adams K.L."/>
            <person name="Batley J."/>
            <person name="Snowdon R.J."/>
            <person name="Tost J."/>
            <person name="Edwards D."/>
            <person name="Zhou Y."/>
            <person name="Hua W."/>
            <person name="Sharpe A.G."/>
            <person name="Paterson A.H."/>
            <person name="Guan C."/>
            <person name="Wincker P."/>
        </authorList>
    </citation>
    <scope>NUCLEOTIDE SEQUENCE [LARGE SCALE GENOMIC DNA]</scope>
    <source>
        <strain evidence="2">cv. Darmor-bzh</strain>
    </source>
</reference>
<name>A0A078I8Y1_BRANA</name>
<organism evidence="1 2">
    <name type="scientific">Brassica napus</name>
    <name type="common">Rape</name>
    <dbReference type="NCBI Taxonomy" id="3708"/>
    <lineage>
        <taxon>Eukaryota</taxon>
        <taxon>Viridiplantae</taxon>
        <taxon>Streptophyta</taxon>
        <taxon>Embryophyta</taxon>
        <taxon>Tracheophyta</taxon>
        <taxon>Spermatophyta</taxon>
        <taxon>Magnoliopsida</taxon>
        <taxon>eudicotyledons</taxon>
        <taxon>Gunneridae</taxon>
        <taxon>Pentapetalae</taxon>
        <taxon>rosids</taxon>
        <taxon>malvids</taxon>
        <taxon>Brassicales</taxon>
        <taxon>Brassicaceae</taxon>
        <taxon>Brassiceae</taxon>
        <taxon>Brassica</taxon>
    </lineage>
</organism>
<evidence type="ECO:0000313" key="2">
    <source>
        <dbReference type="Proteomes" id="UP000028999"/>
    </source>
</evidence>